<evidence type="ECO:0000256" key="8">
    <source>
        <dbReference type="SAM" id="MobiDB-lite"/>
    </source>
</evidence>
<comment type="function">
    <text evidence="1">VSG forms a coat on the surface of the parasite. The trypanosome evades the immune response of the host by expressing a series of antigenically distinct VSGs from an estimated 1000 VSG genes.</text>
</comment>
<reference evidence="11" key="1">
    <citation type="submission" date="2016-08" db="EMBL/GenBank/DDBJ databases">
        <title>VSG repertoire of Trypanosoma brucei EATRO 1125.</title>
        <authorList>
            <person name="Cross G.A."/>
        </authorList>
    </citation>
    <scope>NUCLEOTIDE SEQUENCE</scope>
    <source>
        <strain evidence="11">EATRO 1125</strain>
    </source>
</reference>
<evidence type="ECO:0000256" key="7">
    <source>
        <dbReference type="ARBA" id="ARBA00023288"/>
    </source>
</evidence>
<dbReference type="Pfam" id="PF00913">
    <property type="entry name" value="Trypan_glycop"/>
    <property type="match status" value="1"/>
</dbReference>
<feature type="signal peptide" evidence="9">
    <location>
        <begin position="1"/>
        <end position="18"/>
    </location>
</feature>
<dbReference type="InterPro" id="IPR027446">
    <property type="entry name" value="VSG_C_dom_sf"/>
</dbReference>
<evidence type="ECO:0000259" key="10">
    <source>
        <dbReference type="Pfam" id="PF00913"/>
    </source>
</evidence>
<dbReference type="SUPFAM" id="SSF58087">
    <property type="entry name" value="Variant surface glycoprotein (N-terminal domain)"/>
    <property type="match status" value="1"/>
</dbReference>
<evidence type="ECO:0000256" key="5">
    <source>
        <dbReference type="ARBA" id="ARBA00023136"/>
    </source>
</evidence>
<dbReference type="InterPro" id="IPR001812">
    <property type="entry name" value="Trypano_VSG_A_N_dom"/>
</dbReference>
<dbReference type="Gene3D" id="3.90.150.10">
    <property type="entry name" value="Variant Surface Glycoprotein, subunit A domain 1"/>
    <property type="match status" value="1"/>
</dbReference>
<comment type="subcellular location">
    <subcellularLocation>
        <location evidence="2">Cell membrane</location>
        <topology evidence="2">Lipid-anchor</topology>
        <topology evidence="2">GPI-anchor</topology>
    </subcellularLocation>
</comment>
<evidence type="ECO:0000256" key="2">
    <source>
        <dbReference type="ARBA" id="ARBA00004609"/>
    </source>
</evidence>
<feature type="compositionally biased region" description="Basic residues" evidence="8">
    <location>
        <begin position="441"/>
        <end position="470"/>
    </location>
</feature>
<keyword evidence="7" id="KW-0449">Lipoprotein</keyword>
<proteinExistence type="predicted"/>
<feature type="chain" id="PRO_5013334796" evidence="9">
    <location>
        <begin position="19"/>
        <end position="470"/>
    </location>
</feature>
<organism evidence="11">
    <name type="scientific">Trypanosoma brucei</name>
    <dbReference type="NCBI Taxonomy" id="5691"/>
    <lineage>
        <taxon>Eukaryota</taxon>
        <taxon>Discoba</taxon>
        <taxon>Euglenozoa</taxon>
        <taxon>Kinetoplastea</taxon>
        <taxon>Metakinetoplastina</taxon>
        <taxon>Trypanosomatida</taxon>
        <taxon>Trypanosomatidae</taxon>
        <taxon>Trypanosoma</taxon>
    </lineage>
</organism>
<keyword evidence="9" id="KW-0732">Signal</keyword>
<protein>
    <submittedName>
        <fullName evidence="11">Variant surface glycoprotein 1125.1154</fullName>
    </submittedName>
</protein>
<feature type="region of interest" description="Disordered" evidence="8">
    <location>
        <begin position="181"/>
        <end position="204"/>
    </location>
</feature>
<dbReference type="VEuPathDB" id="TriTrypDB:Tbg972.7.7550"/>
<dbReference type="GO" id="GO:0098552">
    <property type="term" value="C:side of membrane"/>
    <property type="evidence" value="ECO:0007669"/>
    <property type="project" value="UniProtKB-KW"/>
</dbReference>
<feature type="domain" description="Trypanosome variant surface glycoprotein A-type N-terminal" evidence="10">
    <location>
        <begin position="7"/>
        <end position="370"/>
    </location>
</feature>
<feature type="region of interest" description="Disordered" evidence="8">
    <location>
        <begin position="385"/>
        <end position="405"/>
    </location>
</feature>
<evidence type="ECO:0000313" key="11">
    <source>
        <dbReference type="EMBL" id="APD73407.1"/>
    </source>
</evidence>
<keyword evidence="6" id="KW-0325">Glycoprotein</keyword>
<dbReference type="VEuPathDB" id="TriTrypDB:Tb1125.7.6540"/>
<feature type="region of interest" description="Disordered" evidence="8">
    <location>
        <begin position="425"/>
        <end position="470"/>
    </location>
</feature>
<name>A0A1J0R6B6_9TRYP</name>
<keyword evidence="3" id="KW-1003">Cell membrane</keyword>
<dbReference type="GO" id="GO:0042783">
    <property type="term" value="P:symbiont-mediated evasion of host immune response"/>
    <property type="evidence" value="ECO:0007669"/>
    <property type="project" value="InterPro"/>
</dbReference>
<feature type="compositionally biased region" description="Basic and acidic residues" evidence="8">
    <location>
        <begin position="425"/>
        <end position="440"/>
    </location>
</feature>
<dbReference type="VEuPathDB" id="TriTrypDB:Tb927.7.6540"/>
<dbReference type="Gene3D" id="1.10.470.10">
    <property type="entry name" value="Variant Surface Glycoprotein, subunit A, domain 2"/>
    <property type="match status" value="1"/>
</dbReference>
<accession>A0A1J0R6B6</accession>
<evidence type="ECO:0000256" key="4">
    <source>
        <dbReference type="ARBA" id="ARBA00022622"/>
    </source>
</evidence>
<evidence type="ECO:0000256" key="9">
    <source>
        <dbReference type="SAM" id="SignalP"/>
    </source>
</evidence>
<keyword evidence="5" id="KW-0472">Membrane</keyword>
<dbReference type="GO" id="GO:0005886">
    <property type="term" value="C:plasma membrane"/>
    <property type="evidence" value="ECO:0007669"/>
    <property type="project" value="UniProtKB-SubCell"/>
</dbReference>
<evidence type="ECO:0000256" key="3">
    <source>
        <dbReference type="ARBA" id="ARBA00022475"/>
    </source>
</evidence>
<evidence type="ECO:0000256" key="6">
    <source>
        <dbReference type="ARBA" id="ARBA00023180"/>
    </source>
</evidence>
<evidence type="ECO:0000256" key="1">
    <source>
        <dbReference type="ARBA" id="ARBA00002523"/>
    </source>
</evidence>
<keyword evidence="4" id="KW-0336">GPI-anchor</keyword>
<dbReference type="VEuPathDB" id="TriTrypDB:Tb427_070071200"/>
<dbReference type="EMBL" id="KX699451">
    <property type="protein sequence ID" value="APD73407.1"/>
    <property type="molecule type" value="Genomic_DNA"/>
</dbReference>
<dbReference type="AlphaFoldDB" id="A0A1J0R6B6"/>
<sequence>MKQTTAFALLLSLGTAHAADKMGLLKATWQPLCGLTTELGQLPGEALLKTTNYLTTADELYKESLRLQIFGLAGGSGLDADAALTLSAYLASTAAALRVTLQGIELSKLLKTATLAAYAKGRLDEFLNVASTTKEGSNHGCLLGSGNSPATITNALIDTVPCNLAPPEVRPALRQTQTITGNGVSGLRAPTANRGDHQHSSKNCRLFSRGNGEGLGKDANLDATTITWAAGYIHIRADRNDGKVQLADLNKALPTGNGDISAWTQLVQAVADAGSSRAPEDHNETANLEGSETAAAIVARIKENRNDGTLTNAKAAISNLFGAKTASKPNKLLAGAHNFQLAEKTAGHEKGAKLGDISDMGQLEVLLAAVQAKLIKDQARLDKQLQEEKEKQTPKSEDKEKVCNEAKDDKDVCDKLEKQGCVFNKDGKEGEKCTLSENAKKSSKRSRKPRSRERWQNRNHKHHRKQFFCH</sequence>
<dbReference type="SUPFAM" id="SSF118251">
    <property type="entry name" value="Variant surface glycoprotein MITAT 1.2, VSG 221, C-terminal domain"/>
    <property type="match status" value="1"/>
</dbReference>